<protein>
    <submittedName>
        <fullName evidence="1">Nitrate ABC transporter substrate-binding protein</fullName>
    </submittedName>
</protein>
<dbReference type="OrthoDB" id="3805543at2"/>
<reference evidence="1 2" key="1">
    <citation type="submission" date="2017-07" db="EMBL/GenBank/DDBJ databases">
        <title>Draft whole genome sequences of clinical Proprionibacteriaceae strains.</title>
        <authorList>
            <person name="Bernier A.-M."/>
            <person name="Bernard K."/>
            <person name="Domingo M.-C."/>
        </authorList>
    </citation>
    <scope>NUCLEOTIDE SEQUENCE [LARGE SCALE GENOMIC DNA]</scope>
    <source>
        <strain evidence="1 2">NML 030167</strain>
    </source>
</reference>
<keyword evidence="2" id="KW-1185">Reference proteome</keyword>
<dbReference type="Gene3D" id="3.40.190.10">
    <property type="entry name" value="Periplasmic binding protein-like II"/>
    <property type="match status" value="1"/>
</dbReference>
<dbReference type="SUPFAM" id="SSF53850">
    <property type="entry name" value="Periplasmic binding protein-like II"/>
    <property type="match status" value="1"/>
</dbReference>
<comment type="caution">
    <text evidence="1">The sequence shown here is derived from an EMBL/GenBank/DDBJ whole genome shotgun (WGS) entry which is preliminary data.</text>
</comment>
<gene>
    <name evidence="1" type="ORF">CGZ94_07040</name>
</gene>
<organism evidence="1 2">
    <name type="scientific">Enemella evansiae</name>
    <dbReference type="NCBI Taxonomy" id="2016499"/>
    <lineage>
        <taxon>Bacteria</taxon>
        <taxon>Bacillati</taxon>
        <taxon>Actinomycetota</taxon>
        <taxon>Actinomycetes</taxon>
        <taxon>Propionibacteriales</taxon>
        <taxon>Propionibacteriaceae</taxon>
        <taxon>Enemella</taxon>
    </lineage>
</organism>
<proteinExistence type="predicted"/>
<dbReference type="AlphaFoldDB" id="A0A255GMY9"/>
<evidence type="ECO:0000313" key="2">
    <source>
        <dbReference type="Proteomes" id="UP000215896"/>
    </source>
</evidence>
<dbReference type="Proteomes" id="UP000215896">
    <property type="component" value="Unassembled WGS sequence"/>
</dbReference>
<name>A0A255GMY9_9ACTN</name>
<accession>A0A255GMY9</accession>
<sequence length="332" mass="36720">MTRVHTVRLALRDWDWLTPLLLHEVPTPALDALEARLVIDRVGTLIDPWQDGPGPYAGFEISLARLNRAVLTGDHRVVALPHPLMQSFRQRCLIVARDSPFQTPQDLRGGRIGVTGWIDSGNTWTRAVLADAGVPISAARWVAGRLTAAHPEQDRLDGHGRPGWIEAAPTGSWMTALLSAGELDAVCTPFMPPGFFAPDAPWRPLYADVRAAELDYADRWGLVPVHHLLGFAADGFDPDLAAAVSQALAESRRIWRERRRRYAETSMWLAADLLTEATRLPADWDAPEFAAQRAGIAEFTRQQRDQGITDRAADPEELFASAIDHRLLEGTS</sequence>
<dbReference type="EMBL" id="NMVO01000012">
    <property type="protein sequence ID" value="OYO14364.1"/>
    <property type="molecule type" value="Genomic_DNA"/>
</dbReference>
<evidence type="ECO:0000313" key="1">
    <source>
        <dbReference type="EMBL" id="OYO14364.1"/>
    </source>
</evidence>